<name>Q97FA0_CLOAB</name>
<evidence type="ECO:0000256" key="3">
    <source>
        <dbReference type="ARBA" id="ARBA00022679"/>
    </source>
</evidence>
<dbReference type="InterPro" id="IPR006464">
    <property type="entry name" value="AcTrfase_RimI/Ard1"/>
</dbReference>
<gene>
    <name evidence="7" type="ordered locus">CA_C2840</name>
</gene>
<dbReference type="eggNOG" id="COG0456">
    <property type="taxonomic scope" value="Bacteria"/>
</dbReference>
<dbReference type="NCBIfam" id="TIGR01575">
    <property type="entry name" value="rimI"/>
    <property type="match status" value="1"/>
</dbReference>
<dbReference type="HOGENOM" id="CLU_013985_23_3_9"/>
<dbReference type="KEGG" id="cac:CA_C2840"/>
<evidence type="ECO:0000256" key="4">
    <source>
        <dbReference type="ARBA" id="ARBA00023315"/>
    </source>
</evidence>
<comment type="catalytic activity">
    <reaction evidence="5">
        <text>N-terminal L-alanyl-[ribosomal protein bS18] + acetyl-CoA = N-terminal N(alpha)-acetyl-L-alanyl-[ribosomal protein bS18] + CoA + H(+)</text>
        <dbReference type="Rhea" id="RHEA:43756"/>
        <dbReference type="Rhea" id="RHEA-COMP:10676"/>
        <dbReference type="Rhea" id="RHEA-COMP:10677"/>
        <dbReference type="ChEBI" id="CHEBI:15378"/>
        <dbReference type="ChEBI" id="CHEBI:57287"/>
        <dbReference type="ChEBI" id="CHEBI:57288"/>
        <dbReference type="ChEBI" id="CHEBI:64718"/>
        <dbReference type="ChEBI" id="CHEBI:83683"/>
        <dbReference type="EC" id="2.3.1.266"/>
    </reaction>
</comment>
<evidence type="ECO:0000256" key="5">
    <source>
        <dbReference type="RuleBase" id="RU363094"/>
    </source>
</evidence>
<comment type="function">
    <text evidence="5">Acetylates the N-terminal alanine of ribosomal protein bS18.</text>
</comment>
<dbReference type="GO" id="GO:0005737">
    <property type="term" value="C:cytoplasm"/>
    <property type="evidence" value="ECO:0007669"/>
    <property type="project" value="UniProtKB-SubCell"/>
</dbReference>
<protein>
    <recommendedName>
        <fullName evidence="5">[Ribosomal protein bS18]-alanine N-acetyltransferase</fullName>
        <ecNumber evidence="5">2.3.1.266</ecNumber>
    </recommendedName>
</protein>
<dbReference type="AlphaFoldDB" id="Q97FA0"/>
<dbReference type="SUPFAM" id="SSF55729">
    <property type="entry name" value="Acyl-CoA N-acyltransferases (Nat)"/>
    <property type="match status" value="1"/>
</dbReference>
<proteinExistence type="inferred from homology"/>
<dbReference type="STRING" id="272562.CA_C2840"/>
<dbReference type="RefSeq" id="WP_010966125.1">
    <property type="nucleotide sequence ID" value="NC_003030.1"/>
</dbReference>
<organism evidence="7 8">
    <name type="scientific">Clostridium acetobutylicum (strain ATCC 824 / DSM 792 / JCM 1419 / IAM 19013 / LMG 5710 / NBRC 13948 / NRRL B-527 / VKM B-1787 / 2291 / W)</name>
    <dbReference type="NCBI Taxonomy" id="272562"/>
    <lineage>
        <taxon>Bacteria</taxon>
        <taxon>Bacillati</taxon>
        <taxon>Bacillota</taxon>
        <taxon>Clostridia</taxon>
        <taxon>Eubacteriales</taxon>
        <taxon>Clostridiaceae</taxon>
        <taxon>Clostridium</taxon>
    </lineage>
</organism>
<evidence type="ECO:0000259" key="6">
    <source>
        <dbReference type="PROSITE" id="PS51186"/>
    </source>
</evidence>
<dbReference type="InterPro" id="IPR000182">
    <property type="entry name" value="GNAT_dom"/>
</dbReference>
<dbReference type="EMBL" id="AE001437">
    <property type="protein sequence ID" value="AAK80784.1"/>
    <property type="molecule type" value="Genomic_DNA"/>
</dbReference>
<dbReference type="EC" id="2.3.1.266" evidence="5"/>
<keyword evidence="2 5" id="KW-0963">Cytoplasm</keyword>
<evidence type="ECO:0000256" key="1">
    <source>
        <dbReference type="ARBA" id="ARBA00005395"/>
    </source>
</evidence>
<dbReference type="PIR" id="E97249">
    <property type="entry name" value="E97249"/>
</dbReference>
<dbReference type="PROSITE" id="PS51186">
    <property type="entry name" value="GNAT"/>
    <property type="match status" value="1"/>
</dbReference>
<dbReference type="PANTHER" id="PTHR43420">
    <property type="entry name" value="ACETYLTRANSFERASE"/>
    <property type="match status" value="1"/>
</dbReference>
<dbReference type="OrthoDB" id="9794566at2"/>
<dbReference type="GO" id="GO:0008999">
    <property type="term" value="F:protein-N-terminal-alanine acetyltransferase activity"/>
    <property type="evidence" value="ECO:0007669"/>
    <property type="project" value="UniProtKB-EC"/>
</dbReference>
<evidence type="ECO:0000313" key="7">
    <source>
        <dbReference type="EMBL" id="AAK80784.1"/>
    </source>
</evidence>
<dbReference type="PANTHER" id="PTHR43420:SF44">
    <property type="entry name" value="ACETYLTRANSFERASE YPEA"/>
    <property type="match status" value="1"/>
</dbReference>
<feature type="domain" description="N-acetyltransferase" evidence="6">
    <location>
        <begin position="4"/>
        <end position="146"/>
    </location>
</feature>
<dbReference type="InterPro" id="IPR016181">
    <property type="entry name" value="Acyl_CoA_acyltransferase"/>
</dbReference>
<dbReference type="Proteomes" id="UP000000814">
    <property type="component" value="Chromosome"/>
</dbReference>
<dbReference type="Pfam" id="PF00583">
    <property type="entry name" value="Acetyltransf_1"/>
    <property type="match status" value="1"/>
</dbReference>
<keyword evidence="3" id="KW-0808">Transferase</keyword>
<keyword evidence="8" id="KW-1185">Reference proteome</keyword>
<keyword evidence="4" id="KW-0012">Acyltransferase</keyword>
<dbReference type="GeneID" id="44999325"/>
<dbReference type="DNASU" id="1119023"/>
<dbReference type="Gene3D" id="3.40.630.30">
    <property type="match status" value="1"/>
</dbReference>
<reference evidence="7 8" key="1">
    <citation type="journal article" date="2001" name="J. Bacteriol.">
        <title>Genome sequence and comparative analysis of the solvent-producing bacterium Clostridium acetobutylicum.</title>
        <authorList>
            <person name="Nolling J."/>
            <person name="Breton G."/>
            <person name="Omelchenko M.V."/>
            <person name="Makarova K.S."/>
            <person name="Zeng Q."/>
            <person name="Gibson R."/>
            <person name="Lee H.M."/>
            <person name="Dubois J."/>
            <person name="Qiu D."/>
            <person name="Hitti J."/>
            <person name="Wolf Y.I."/>
            <person name="Tatusov R.L."/>
            <person name="Sabathe F."/>
            <person name="Doucette-Stamm L."/>
            <person name="Soucaille P."/>
            <person name="Daly M.J."/>
            <person name="Bennett G.N."/>
            <person name="Koonin E.V."/>
            <person name="Smith D.R."/>
        </authorList>
    </citation>
    <scope>NUCLEOTIDE SEQUENCE [LARGE SCALE GENOMIC DNA]</scope>
    <source>
        <strain evidence="8">ATCC 824 / DSM 792 / JCM 1419 / LMG 5710 / VKM B-1787</strain>
    </source>
</reference>
<comment type="similarity">
    <text evidence="1 5">Belongs to the acetyltransferase family. RimI subfamily.</text>
</comment>
<evidence type="ECO:0000313" key="8">
    <source>
        <dbReference type="Proteomes" id="UP000000814"/>
    </source>
</evidence>
<evidence type="ECO:0000256" key="2">
    <source>
        <dbReference type="ARBA" id="ARBA00022490"/>
    </source>
</evidence>
<dbReference type="InterPro" id="IPR050680">
    <property type="entry name" value="YpeA/RimI_acetyltransf"/>
</dbReference>
<accession>Q97FA0</accession>
<sequence>MTNLTVHTLEKDDIDSIIEIENLCFPTPWTKESMEGELRNKFAKYVVIKNNNLVVGYGGLWLIIDEGHITNIAVHPEFRGMGIGNKILEELIKLCEKRNIPSMTLEVRISNTIAQNLYKKFGFKEAGVRKKYYGDNDEDALIMWRN</sequence>
<dbReference type="CDD" id="cd04301">
    <property type="entry name" value="NAT_SF"/>
    <property type="match status" value="1"/>
</dbReference>
<comment type="subcellular location">
    <subcellularLocation>
        <location evidence="5">Cytoplasm</location>
    </subcellularLocation>
</comment>
<dbReference type="PATRIC" id="fig|272562.8.peg.3025"/>